<feature type="domain" description="Solute-binding protein family 3/N-terminal" evidence="8">
    <location>
        <begin position="43"/>
        <end position="268"/>
    </location>
</feature>
<dbReference type="InterPro" id="IPR008258">
    <property type="entry name" value="Transglycosylase_SLT_dom_1"/>
</dbReference>
<accession>A0A0B4XUA2</accession>
<evidence type="ECO:0000313" key="9">
    <source>
        <dbReference type="EMBL" id="AJD49852.1"/>
    </source>
</evidence>
<dbReference type="GO" id="GO:0009279">
    <property type="term" value="C:cell outer membrane"/>
    <property type="evidence" value="ECO:0007669"/>
    <property type="project" value="UniProtKB-SubCell"/>
</dbReference>
<dbReference type="NCBIfam" id="NF008112">
    <property type="entry name" value="PRK10859.1"/>
    <property type="match status" value="1"/>
</dbReference>
<feature type="chain" id="PRO_5008984837" description="Membrane-bound lytic murein transglycosylase F" evidence="7">
    <location>
        <begin position="24"/>
        <end position="460"/>
    </location>
</feature>
<dbReference type="GO" id="GO:0008933">
    <property type="term" value="F:peptidoglycan lytic transglycosylase activity"/>
    <property type="evidence" value="ECO:0007669"/>
    <property type="project" value="UniProtKB-UniRule"/>
</dbReference>
<dbReference type="SUPFAM" id="SSF53955">
    <property type="entry name" value="Lysozyme-like"/>
    <property type="match status" value="1"/>
</dbReference>
<dbReference type="InterPro" id="IPR001638">
    <property type="entry name" value="Solute-binding_3/MltF_N"/>
</dbReference>
<evidence type="ECO:0000256" key="3">
    <source>
        <dbReference type="ARBA" id="ARBA00023136"/>
    </source>
</evidence>
<feature type="region of interest" description="LT domain" evidence="7">
    <location>
        <begin position="269"/>
        <end position="460"/>
    </location>
</feature>
<sequence precursor="true">MLSASHPARFSHLAMLSLLLALASCTPSPDMTATPDAIRERGELVVLTRNAPTTYFIDRDDQATGFEHDLVLDFAATLGVPVRFEVLHSITEIQEALAAGRAHLAAAGLTRLESRGDRFSFGPGYYEVQQQVICHRNGPRPRTVEELREVSLLVIGDSSYEARLKALRDSQVPELTWQTDSSLSTEMVLQKVWEQEVDCTVADSNIFAINRRYFPELVMMFPLNEPEELAWLLPQGADALSDAITDWYHQANEASFITLVAARYYAHVEIFDYVDIARFVRRIQERLPEYETLFRQAADEYGFDWRLLAAQAYQESHWDPAARSPTGVRGIMMLTLRTAGEVGVTNRLDPAQSIMGGARYLANLRERLPESIEEPHRTWIALAAYNVGLGHVHDARVLAERLGRNPDSWIDLRTVLPKLSQPEHYRSLRYGYARGSEPVQYVRRIRNYEDILNQQLAMAE</sequence>
<evidence type="ECO:0000256" key="1">
    <source>
        <dbReference type="ARBA" id="ARBA00010333"/>
    </source>
</evidence>
<evidence type="ECO:0000256" key="7">
    <source>
        <dbReference type="HAMAP-Rule" id="MF_02016"/>
    </source>
</evidence>
<dbReference type="Gene3D" id="1.10.530.10">
    <property type="match status" value="1"/>
</dbReference>
<dbReference type="STRING" id="391936.S7S_17200"/>
<dbReference type="Proteomes" id="UP000006764">
    <property type="component" value="Chromosome"/>
</dbReference>
<comment type="similarity">
    <text evidence="7">In the N-terminal section; belongs to the bacterial solute-binding protein 3 family.</text>
</comment>
<dbReference type="GO" id="GO:0016998">
    <property type="term" value="P:cell wall macromolecule catabolic process"/>
    <property type="evidence" value="ECO:0007669"/>
    <property type="project" value="UniProtKB-UniRule"/>
</dbReference>
<feature type="active site" evidence="7">
    <location>
        <position position="315"/>
    </location>
</feature>
<comment type="function">
    <text evidence="7">Murein-degrading enzyme that degrades murein glycan strands and insoluble, high-molecular weight murein sacculi, with the concomitant formation of a 1,6-anhydromuramoyl product. Lytic transglycosylases (LTs) play an integral role in the metabolism of the peptidoglycan (PG) sacculus. Their lytic action creates space within the PG sacculus to allow for its expansion as well as for the insertion of various structures such as secretion systems and flagella.</text>
</comment>
<dbReference type="SUPFAM" id="SSF53850">
    <property type="entry name" value="Periplasmic binding protein-like II"/>
    <property type="match status" value="1"/>
</dbReference>
<evidence type="ECO:0000256" key="6">
    <source>
        <dbReference type="ARBA" id="ARBA00023316"/>
    </source>
</evidence>
<dbReference type="EMBL" id="CP004387">
    <property type="protein sequence ID" value="AJD49852.1"/>
    <property type="molecule type" value="Genomic_DNA"/>
</dbReference>
<keyword evidence="5 7" id="KW-0456">Lyase</keyword>
<protein>
    <recommendedName>
        <fullName evidence="7">Membrane-bound lytic murein transglycosylase F</fullName>
        <ecNumber evidence="7">4.2.2.n1</ecNumber>
    </recommendedName>
    <alternativeName>
        <fullName evidence="7">Murein lyase F</fullName>
    </alternativeName>
</protein>
<dbReference type="InterPro" id="IPR023346">
    <property type="entry name" value="Lysozyme-like_dom_sf"/>
</dbReference>
<keyword evidence="4 7" id="KW-0998">Cell outer membrane</keyword>
<comment type="domain">
    <text evidence="7">The N-terminal domain does not have lytic activity and probably modulates enzymatic activity. The C-terminal domain is the catalytic active domain.</text>
</comment>
<dbReference type="HAMAP" id="MF_02016">
    <property type="entry name" value="MltF"/>
    <property type="match status" value="1"/>
</dbReference>
<keyword evidence="10" id="KW-1185">Reference proteome</keyword>
<evidence type="ECO:0000259" key="8">
    <source>
        <dbReference type="SMART" id="SM00062"/>
    </source>
</evidence>
<dbReference type="Gene3D" id="3.40.190.10">
    <property type="entry name" value="Periplasmic binding protein-like II"/>
    <property type="match status" value="2"/>
</dbReference>
<dbReference type="CDD" id="cd01009">
    <property type="entry name" value="PBP2_YfhD_N"/>
    <property type="match status" value="1"/>
</dbReference>
<comment type="caution">
    <text evidence="7">Lacks conserved residue(s) required for the propagation of feature annotation.</text>
</comment>
<dbReference type="AlphaFoldDB" id="A0A0B4XUA2"/>
<evidence type="ECO:0000256" key="2">
    <source>
        <dbReference type="ARBA" id="ARBA00022729"/>
    </source>
</evidence>
<dbReference type="CDD" id="cd13403">
    <property type="entry name" value="MLTF-like"/>
    <property type="match status" value="1"/>
</dbReference>
<comment type="subcellular location">
    <subcellularLocation>
        <location evidence="7">Cell outer membrane</location>
        <topology evidence="7">Peripheral membrane protein</topology>
    </subcellularLocation>
    <text evidence="7">Attached to the inner leaflet of the outer membrane.</text>
</comment>
<dbReference type="RefSeq" id="WP_008734947.1">
    <property type="nucleotide sequence ID" value="NZ_CP004387.1"/>
</dbReference>
<dbReference type="EC" id="4.2.2.n1" evidence="7"/>
<organism evidence="9 10">
    <name type="scientific">Isoalcanivorax pacificus W11-5</name>
    <dbReference type="NCBI Taxonomy" id="391936"/>
    <lineage>
        <taxon>Bacteria</taxon>
        <taxon>Pseudomonadati</taxon>
        <taxon>Pseudomonadota</taxon>
        <taxon>Gammaproteobacteria</taxon>
        <taxon>Oceanospirillales</taxon>
        <taxon>Alcanivoracaceae</taxon>
        <taxon>Isoalcanivorax</taxon>
    </lineage>
</organism>
<keyword evidence="2 7" id="KW-0732">Signal</keyword>
<dbReference type="PANTHER" id="PTHR35936">
    <property type="entry name" value="MEMBRANE-BOUND LYTIC MUREIN TRANSGLYCOSYLASE F"/>
    <property type="match status" value="1"/>
</dbReference>
<dbReference type="OrthoDB" id="9815002at2"/>
<dbReference type="InterPro" id="IPR023703">
    <property type="entry name" value="MltF"/>
</dbReference>
<keyword evidence="3 7" id="KW-0472">Membrane</keyword>
<name>A0A0B4XUA2_9GAMM</name>
<keyword evidence="6 7" id="KW-0961">Cell wall biogenesis/degradation</keyword>
<dbReference type="GO" id="GO:0009253">
    <property type="term" value="P:peptidoglycan catabolic process"/>
    <property type="evidence" value="ECO:0007669"/>
    <property type="project" value="TreeGrafter"/>
</dbReference>
<evidence type="ECO:0000313" key="10">
    <source>
        <dbReference type="Proteomes" id="UP000006764"/>
    </source>
</evidence>
<dbReference type="GO" id="GO:0071555">
    <property type="term" value="P:cell wall organization"/>
    <property type="evidence" value="ECO:0007669"/>
    <property type="project" value="UniProtKB-KW"/>
</dbReference>
<dbReference type="SMART" id="SM00062">
    <property type="entry name" value="PBPb"/>
    <property type="match status" value="1"/>
</dbReference>
<dbReference type="KEGG" id="apac:S7S_17200"/>
<comment type="similarity">
    <text evidence="1">Belongs to the bacterial solute-binding protein 3 family.</text>
</comment>
<reference evidence="9 10" key="1">
    <citation type="journal article" date="2012" name="J. Bacteriol.">
        <title>Genome sequence of an alkane-degrading bacterium, Alcanivorax pacificus type strain W11-5, isolated from deep sea sediment.</title>
        <authorList>
            <person name="Lai Q."/>
            <person name="Shao Z."/>
        </authorList>
    </citation>
    <scope>NUCLEOTIDE SEQUENCE [LARGE SCALE GENOMIC DNA]</scope>
    <source>
        <strain evidence="9 10">W11-5</strain>
    </source>
</reference>
<comment type="catalytic activity">
    <reaction evidence="7">
        <text>Exolytic cleavage of the (1-&gt;4)-beta-glycosidic linkage between N-acetylmuramic acid (MurNAc) and N-acetylglucosamine (GlcNAc) residues in peptidoglycan, from either the reducing or the non-reducing ends of the peptidoglycan chains, with concomitant formation of a 1,6-anhydrobond in the MurNAc residue.</text>
        <dbReference type="EC" id="4.2.2.n1"/>
    </reaction>
</comment>
<dbReference type="HOGENOM" id="CLU_027494_0_1_6"/>
<comment type="similarity">
    <text evidence="7">In the C-terminal section; belongs to the transglycosylase Slt family.</text>
</comment>
<evidence type="ECO:0000256" key="4">
    <source>
        <dbReference type="ARBA" id="ARBA00023237"/>
    </source>
</evidence>
<dbReference type="PANTHER" id="PTHR35936:SF32">
    <property type="entry name" value="MEMBRANE-BOUND LYTIC MUREIN TRANSGLYCOSYLASE F"/>
    <property type="match status" value="1"/>
</dbReference>
<feature type="signal peptide" evidence="7">
    <location>
        <begin position="1"/>
        <end position="23"/>
    </location>
</feature>
<gene>
    <name evidence="7" type="primary">mltF</name>
    <name evidence="9" type="ORF">S7S_17200</name>
</gene>
<evidence type="ECO:0000256" key="5">
    <source>
        <dbReference type="ARBA" id="ARBA00023239"/>
    </source>
</evidence>
<dbReference type="Pfam" id="PF00497">
    <property type="entry name" value="SBP_bac_3"/>
    <property type="match status" value="1"/>
</dbReference>
<dbReference type="Pfam" id="PF01464">
    <property type="entry name" value="SLT"/>
    <property type="match status" value="1"/>
</dbReference>
<proteinExistence type="inferred from homology"/>